<proteinExistence type="predicted"/>
<feature type="domain" description="Fibronectin type-III" evidence="7">
    <location>
        <begin position="1135"/>
        <end position="1224"/>
    </location>
</feature>
<gene>
    <name evidence="8" type="ORF">EV141_1647</name>
</gene>
<feature type="region of interest" description="Disordered" evidence="4">
    <location>
        <begin position="1824"/>
        <end position="1852"/>
    </location>
</feature>
<dbReference type="PROSITE" id="PS50853">
    <property type="entry name" value="FN3"/>
    <property type="match status" value="7"/>
</dbReference>
<dbReference type="Proteomes" id="UP000293519">
    <property type="component" value="Unassembled WGS sequence"/>
</dbReference>
<dbReference type="GO" id="GO:0016798">
    <property type="term" value="F:hydrolase activity, acting on glycosyl bonds"/>
    <property type="evidence" value="ECO:0007669"/>
    <property type="project" value="UniProtKB-KW"/>
</dbReference>
<dbReference type="InterPro" id="IPR013783">
    <property type="entry name" value="Ig-like_fold"/>
</dbReference>
<dbReference type="SMART" id="SM00060">
    <property type="entry name" value="FN3"/>
    <property type="match status" value="13"/>
</dbReference>
<dbReference type="Pfam" id="PF00041">
    <property type="entry name" value="fn3"/>
    <property type="match status" value="6"/>
</dbReference>
<keyword evidence="3" id="KW-0624">Polysaccharide degradation</keyword>
<feature type="chain" id="PRO_5020297965" evidence="6">
    <location>
        <begin position="38"/>
        <end position="1909"/>
    </location>
</feature>
<keyword evidence="5" id="KW-1133">Transmembrane helix</keyword>
<keyword evidence="9" id="KW-1185">Reference proteome</keyword>
<evidence type="ECO:0000256" key="2">
    <source>
        <dbReference type="ARBA" id="ARBA00023295"/>
    </source>
</evidence>
<protein>
    <submittedName>
        <fullName evidence="8">Fibronectin type III domain protein</fullName>
    </submittedName>
</protein>
<evidence type="ECO:0000259" key="7">
    <source>
        <dbReference type="PROSITE" id="PS50853"/>
    </source>
</evidence>
<accession>A0A4Q7LNL4</accession>
<dbReference type="PANTHER" id="PTHR13817">
    <property type="entry name" value="TITIN"/>
    <property type="match status" value="1"/>
</dbReference>
<organism evidence="8 9">
    <name type="scientific">Microcella putealis</name>
    <dbReference type="NCBI Taxonomy" id="337005"/>
    <lineage>
        <taxon>Bacteria</taxon>
        <taxon>Bacillati</taxon>
        <taxon>Actinomycetota</taxon>
        <taxon>Actinomycetes</taxon>
        <taxon>Micrococcales</taxon>
        <taxon>Microbacteriaceae</taxon>
        <taxon>Microcella</taxon>
    </lineage>
</organism>
<feature type="compositionally biased region" description="Gly residues" evidence="4">
    <location>
        <begin position="137"/>
        <end position="158"/>
    </location>
</feature>
<feature type="domain" description="Fibronectin type-III" evidence="7">
    <location>
        <begin position="1039"/>
        <end position="1134"/>
    </location>
</feature>
<dbReference type="CDD" id="cd00063">
    <property type="entry name" value="FN3"/>
    <property type="match status" value="9"/>
</dbReference>
<dbReference type="InterPro" id="IPR036116">
    <property type="entry name" value="FN3_sf"/>
</dbReference>
<sequence length="1909" mass="187116">MPSLLAPSVRTRLIAGTSVVAIAAASIVTFDPQPAFAAPSTVTQTFSYTGTVQNFTVPSGVTALTVTLQGGQGGNGGADATPAPALGTYFGVVTGTIAVTPGDVLQVAVGSGGATGRSSSNSTAPTAFGGTNPLSGYDGGNGGQAGTRGSSGQGGAGGAASVLVVDGQDIVAAGGGGNGGSGQFAPTRGRNADGTFVARTDVTSTNGQVGINAAVACAQSTCSNDDGGGSGGGGAGAQGGAQGRIEFGAGSSNEWFGYGGSVGENSVATFTSLLTSYGYAAQNSGNGSITISYETGSPGAPTAVQGSPGVNLVNLSWAAPAATGGAAISDYAVRYSSDNGANWSAPVLTGSTARSTVVTGLTNDTAYVFQVAAISSLGTGDYSPASAPITPRGLPSAPTITAVEPRDGALALAVTPPASGATATGYEYRIDGGSWLPASGASSPIAIPGLVNGVTYSVELRATSIVGSGAASAPATGTPFAVPGAPTIDGASATRAEITLSVTPGFNGGTPITDYEVQLNGAEWTPVGTSITPLRLTGLADGTSYEVTVRAVNSAGAGAASAPITIATPGVPGPLANVTGAAGDSRAIVNFTTGGNGGSAITRVEYSLDGSSWTPTTTTGPVTISGLTNGTPELVRLRSVNAIGAGPISSVVVTPATVPSAPTIIEGSVAGLDGALEVSFTAPPSDGGEPITGYEYSTDAGVTWQPRADGGSVASPLTITTQSSDGSTPLENGETYYVQLRALNAAGAGPASSVAPGVPVQAASAPAITAVTSQPSSVAVSFTPGSNGGSAVIRYEYSINGGGTWTSTGSLSTEFTIGGLTDGQPVSVRVRAVTAVGDGSPSAAVSGTPASAPTAPTLTSVVRGDRSLTVTVAPADNGGSPITRWEYSTDGGATWATAPGAGPSHVLIAPSADLGARLQNGQGYSVQVRGVNVVGASAASLPLYSAPATSPPAPSVSATAGDSSVTVAFAFADDGGSPLTRIEYSVDGGATWIDSSTVVGPIVLTGLTNGQPVSVSVRGVNAIGNGTPSGPATATPRTIPDAPTDVVAVSNTASADVSWTPPSFTGGADITSYLATAYESVSSTTPVATCTSDSTNCSIPGLANGVTYYVSVVASNAAGDSVASTPRVAVTPLQRPAAPTLSSLTSGDRALSAAFSAGAVGGGTFLRYEYSVDSGSNWFALTSASNPATITNLTNGTSYTVRLRAVTTAGPSPASNSLTGTPFGFPSAPTSIEADARNGSIVVSWAPANANGGTILNYTATAFTAASGGSTVTTCTATTLSCTLTGLSNGTTYYVSVQTQNTVSMYSVRSDRVAATPSLLPSAPRSVTATAGDALVSLSWTPPMGQGASALTGYSVLCSMNGASFTSCGSTTGTTFDVTGLQNGASYRFQIVANNSSGAGPASASTSPVTPLAPGIVPTFDSTVATATGFTVRITNFDAAADYVMTAPSGVTATRSGELITVSGLTPGASASIGVSVSTPTSLPASASVSGAALLAGVVPALSLATPINGGFQFTITNLDPDATYVIEVADATVSRSGAIVTVTGLVTGGSAEALVTVQKSGYTTVSATRTGSALVEGVAPTFGPVTSTADGFTVEITNYDSSALYSLSIGDEFLTLAAPTVTRAGSLLTITGLSPAASATVTVTAQAPSALPASSDVTGTALAAGVTPEWEAPEPMIGGFRVVVANFDPEERYVLSVTAGTALMVGDTIYVTGLADGELAELTMTAQRDGYADRSATVTGAALGTPVAPEWDAPEPMSGGFRVVIQNFDPDARYILSVTRGTALMVGDTIYVMGLADGEVAELTMTLQRDGYADVSVTVTGQALSGNGGGGDGGGNGGGDNGTVGNAEPVPADVADRSADLAHTGASSTTLRDGLAGGALLFLLGALAIAVSRRSWNRARTSRRFDGR</sequence>
<evidence type="ECO:0000256" key="1">
    <source>
        <dbReference type="ARBA" id="ARBA00022737"/>
    </source>
</evidence>
<dbReference type="InterPro" id="IPR050964">
    <property type="entry name" value="Striated_Muscle_Regulatory"/>
</dbReference>
<reference evidence="8 9" key="1">
    <citation type="journal article" date="2015" name="Stand. Genomic Sci.">
        <title>Genomic Encyclopedia of Bacterial and Archaeal Type Strains, Phase III: the genomes of soil and plant-associated and newly described type strains.</title>
        <authorList>
            <person name="Whitman W.B."/>
            <person name="Woyke T."/>
            <person name="Klenk H.P."/>
            <person name="Zhou Y."/>
            <person name="Lilburn T.G."/>
            <person name="Beck B.J."/>
            <person name="De Vos P."/>
            <person name="Vandamme P."/>
            <person name="Eisen J.A."/>
            <person name="Garrity G."/>
            <person name="Hugenholtz P."/>
            <person name="Kyrpides N.C."/>
        </authorList>
    </citation>
    <scope>NUCLEOTIDE SEQUENCE [LARGE SCALE GENOMIC DNA]</scope>
    <source>
        <strain evidence="8 9">CV2</strain>
    </source>
</reference>
<keyword evidence="6" id="KW-0732">Signal</keyword>
<dbReference type="RefSeq" id="WP_130485474.1">
    <property type="nucleotide sequence ID" value="NZ_SGWW01000003.1"/>
</dbReference>
<dbReference type="PRINTS" id="PR00014">
    <property type="entry name" value="FNTYPEIII"/>
</dbReference>
<evidence type="ECO:0000256" key="3">
    <source>
        <dbReference type="ARBA" id="ARBA00023326"/>
    </source>
</evidence>
<dbReference type="OrthoDB" id="3187809at2"/>
<feature type="domain" description="Fibronectin type-III" evidence="7">
    <location>
        <begin position="762"/>
        <end position="854"/>
    </location>
</feature>
<name>A0A4Q7LNL4_9MICO</name>
<feature type="region of interest" description="Disordered" evidence="4">
    <location>
        <begin position="111"/>
        <end position="158"/>
    </location>
</feature>
<evidence type="ECO:0000256" key="6">
    <source>
        <dbReference type="SAM" id="SignalP"/>
    </source>
</evidence>
<evidence type="ECO:0000256" key="4">
    <source>
        <dbReference type="SAM" id="MobiDB-lite"/>
    </source>
</evidence>
<dbReference type="SUPFAM" id="SSF49265">
    <property type="entry name" value="Fibronectin type III"/>
    <property type="match status" value="7"/>
</dbReference>
<keyword evidence="1" id="KW-0677">Repeat</keyword>
<feature type="compositionally biased region" description="Polar residues" evidence="4">
    <location>
        <begin position="116"/>
        <end position="125"/>
    </location>
</feature>
<evidence type="ECO:0000313" key="8">
    <source>
        <dbReference type="EMBL" id="RZS56194.1"/>
    </source>
</evidence>
<dbReference type="Gene3D" id="2.60.40.10">
    <property type="entry name" value="Immunoglobulins"/>
    <property type="match status" value="12"/>
</dbReference>
<feature type="transmembrane region" description="Helical" evidence="5">
    <location>
        <begin position="1875"/>
        <end position="1893"/>
    </location>
</feature>
<feature type="signal peptide" evidence="6">
    <location>
        <begin position="1"/>
        <end position="37"/>
    </location>
</feature>
<dbReference type="GO" id="GO:0000272">
    <property type="term" value="P:polysaccharide catabolic process"/>
    <property type="evidence" value="ECO:0007669"/>
    <property type="project" value="UniProtKB-KW"/>
</dbReference>
<feature type="domain" description="Fibronectin type-III" evidence="7">
    <location>
        <begin position="297"/>
        <end position="393"/>
    </location>
</feature>
<keyword evidence="3" id="KW-0119">Carbohydrate metabolism</keyword>
<feature type="domain" description="Fibronectin type-III" evidence="7">
    <location>
        <begin position="482"/>
        <end position="571"/>
    </location>
</feature>
<feature type="compositionally biased region" description="Gly residues" evidence="4">
    <location>
        <begin position="1827"/>
        <end position="1843"/>
    </location>
</feature>
<keyword evidence="2" id="KW-0378">Hydrolase</keyword>
<dbReference type="EMBL" id="SGWW01000003">
    <property type="protein sequence ID" value="RZS56194.1"/>
    <property type="molecule type" value="Genomic_DNA"/>
</dbReference>
<keyword evidence="5" id="KW-0472">Membrane</keyword>
<keyword evidence="5" id="KW-0812">Transmembrane</keyword>
<dbReference type="PANTHER" id="PTHR13817:SF73">
    <property type="entry name" value="FIBRONECTIN TYPE-III DOMAIN-CONTAINING PROTEIN"/>
    <property type="match status" value="1"/>
</dbReference>
<feature type="domain" description="Fibronectin type-III" evidence="7">
    <location>
        <begin position="1225"/>
        <end position="1319"/>
    </location>
</feature>
<feature type="domain" description="Fibronectin type-III" evidence="7">
    <location>
        <begin position="1320"/>
        <end position="1415"/>
    </location>
</feature>
<evidence type="ECO:0000256" key="5">
    <source>
        <dbReference type="SAM" id="Phobius"/>
    </source>
</evidence>
<evidence type="ECO:0000313" key="9">
    <source>
        <dbReference type="Proteomes" id="UP000293519"/>
    </source>
</evidence>
<dbReference type="InterPro" id="IPR003961">
    <property type="entry name" value="FN3_dom"/>
</dbReference>
<comment type="caution">
    <text evidence="8">The sequence shown here is derived from an EMBL/GenBank/DDBJ whole genome shotgun (WGS) entry which is preliminary data.</text>
</comment>
<keyword evidence="2" id="KW-0326">Glycosidase</keyword>